<proteinExistence type="predicted"/>
<dbReference type="EMBL" id="CP017267">
    <property type="protein sequence ID" value="APB31947.1"/>
    <property type="molecule type" value="Genomic_DNA"/>
</dbReference>
<dbReference type="RefSeq" id="WP_071457555.1">
    <property type="nucleotide sequence ID" value="NZ_CABJEN010000002.1"/>
</dbReference>
<dbReference type="Proteomes" id="UP000191200">
    <property type="component" value="Chromosome"/>
</dbReference>
<sequence length="100" mass="11593">MLRKNDGYLLLESLLAMLALTVGILFMCETFVFIRYEQEKSQHDLELAIFAKEWQYATTQKDKEALRKKAEKEKIVIIDGSDQQIVLKKNGRVLDISRDG</sequence>
<organism evidence="2 3">
    <name type="scientific">Vagococcus teuberi</name>
    <dbReference type="NCBI Taxonomy" id="519472"/>
    <lineage>
        <taxon>Bacteria</taxon>
        <taxon>Bacillati</taxon>
        <taxon>Bacillota</taxon>
        <taxon>Bacilli</taxon>
        <taxon>Lactobacillales</taxon>
        <taxon>Enterococcaceae</taxon>
        <taxon>Vagococcus</taxon>
    </lineage>
</organism>
<reference evidence="2 3" key="1">
    <citation type="submission" date="2016-09" db="EMBL/GenBank/DDBJ databases">
        <title>Vagococcus teuberi sp. nov., isolated from the Malian artisanal sour milk fene.</title>
        <authorList>
            <person name="Wullschleger S."/>
            <person name="Seifert C."/>
            <person name="Baumgartner S."/>
            <person name="Lacroix C."/>
            <person name="Bonfoh B."/>
            <person name="Stevens M.J."/>
            <person name="Meile L."/>
        </authorList>
    </citation>
    <scope>NUCLEOTIDE SEQUENCE [LARGE SCALE GENOMIC DNA]</scope>
    <source>
        <strain evidence="2 3">DSM 21459</strain>
    </source>
</reference>
<gene>
    <name evidence="2" type="ORF">BHY08_09070</name>
</gene>
<keyword evidence="1" id="KW-1133">Transmembrane helix</keyword>
<name>A0A1J0A7P0_9ENTE</name>
<evidence type="ECO:0000313" key="3">
    <source>
        <dbReference type="Proteomes" id="UP000191200"/>
    </source>
</evidence>
<dbReference type="KEGG" id="vte:BHY08_09070"/>
<protein>
    <recommendedName>
        <fullName evidence="4">Type II secretion system protein</fullName>
    </recommendedName>
</protein>
<dbReference type="AlphaFoldDB" id="A0A1J0A7P0"/>
<accession>A0A1J0A7P0</accession>
<evidence type="ECO:0000256" key="1">
    <source>
        <dbReference type="SAM" id="Phobius"/>
    </source>
</evidence>
<keyword evidence="1" id="KW-0812">Transmembrane</keyword>
<evidence type="ECO:0008006" key="4">
    <source>
        <dbReference type="Google" id="ProtNLM"/>
    </source>
</evidence>
<keyword evidence="3" id="KW-1185">Reference proteome</keyword>
<dbReference type="OrthoDB" id="2200469at2"/>
<dbReference type="STRING" id="519472.BHY08_09070"/>
<feature type="transmembrane region" description="Helical" evidence="1">
    <location>
        <begin position="14"/>
        <end position="34"/>
    </location>
</feature>
<evidence type="ECO:0000313" key="2">
    <source>
        <dbReference type="EMBL" id="APB31947.1"/>
    </source>
</evidence>
<keyword evidence="1" id="KW-0472">Membrane</keyword>